<feature type="non-terminal residue" evidence="2">
    <location>
        <position position="1"/>
    </location>
</feature>
<feature type="compositionally biased region" description="Basic and acidic residues" evidence="1">
    <location>
        <begin position="371"/>
        <end position="388"/>
    </location>
</feature>
<proteinExistence type="predicted"/>
<dbReference type="Proteomes" id="UP001150925">
    <property type="component" value="Unassembled WGS sequence"/>
</dbReference>
<evidence type="ECO:0000313" key="3">
    <source>
        <dbReference type="Proteomes" id="UP001150925"/>
    </source>
</evidence>
<feature type="region of interest" description="Disordered" evidence="1">
    <location>
        <begin position="369"/>
        <end position="426"/>
    </location>
</feature>
<protein>
    <submittedName>
        <fullName evidence="2">Uncharacterized protein</fullName>
    </submittedName>
</protein>
<feature type="region of interest" description="Disordered" evidence="1">
    <location>
        <begin position="59"/>
        <end position="100"/>
    </location>
</feature>
<accession>A0A9W8E4S1</accession>
<gene>
    <name evidence="2" type="ORF">IWQ62_005948</name>
</gene>
<feature type="compositionally biased region" description="Basic and acidic residues" evidence="1">
    <location>
        <begin position="66"/>
        <end position="91"/>
    </location>
</feature>
<dbReference type="AlphaFoldDB" id="A0A9W8E4S1"/>
<sequence length="447" mass="48696">MAAAYSPVAAHTLLAPDKSERPDFALAHSQPPSSNTKGLPIYDYFSMKSKALGQKDVLPKFTLPPESDRPLKKEALSQKATKAEASPKYHPDNGQSSSAQHLRSFQLNDTSITLQQGDTVSSSCPPSIQHQPAIRVLSEKQFQADWDLVNGNNASSDESDIVRNQLQIQRGMELAAQCQRTNIMLDKILEQKYATRAQKRWLKGLSSSEFSISLVPQSSASSTSSPPPASAPLPEGDGQSLDQGAGPCMSRNDGSTRQLMGNPPRSLPSVASQGREWAGELRLPRERTSCTRLSQPIGMTQSQLDKVARQYKGSPGILSPSPDRDPVNQGNCQHDGVFGVDSNISSPPLSDWEWMASLRSILSGTGYDRVPSVEETRSPSTRQGDDSHNFTNPYSRYSNNEYPTGHPPLWNHGNTTNTESYPPGSSVSQILTELEYSGSISDISKIL</sequence>
<feature type="region of interest" description="Disordered" evidence="1">
    <location>
        <begin position="217"/>
        <end position="279"/>
    </location>
</feature>
<feature type="region of interest" description="Disordered" evidence="1">
    <location>
        <begin position="312"/>
        <end position="333"/>
    </location>
</feature>
<dbReference type="EMBL" id="JANBPY010002815">
    <property type="protein sequence ID" value="KAJ1953620.1"/>
    <property type="molecule type" value="Genomic_DNA"/>
</dbReference>
<comment type="caution">
    <text evidence="2">The sequence shown here is derived from an EMBL/GenBank/DDBJ whole genome shotgun (WGS) entry which is preliminary data.</text>
</comment>
<reference evidence="2" key="1">
    <citation type="submission" date="2022-07" db="EMBL/GenBank/DDBJ databases">
        <title>Phylogenomic reconstructions and comparative analyses of Kickxellomycotina fungi.</title>
        <authorList>
            <person name="Reynolds N.K."/>
            <person name="Stajich J.E."/>
            <person name="Barry K."/>
            <person name="Grigoriev I.V."/>
            <person name="Crous P."/>
            <person name="Smith M.E."/>
        </authorList>
    </citation>
    <scope>NUCLEOTIDE SEQUENCE</scope>
    <source>
        <strain evidence="2">RSA 1196</strain>
    </source>
</reference>
<feature type="compositionally biased region" description="Polar residues" evidence="1">
    <location>
        <begin position="412"/>
        <end position="426"/>
    </location>
</feature>
<evidence type="ECO:0000256" key="1">
    <source>
        <dbReference type="SAM" id="MobiDB-lite"/>
    </source>
</evidence>
<name>A0A9W8E4S1_9FUNG</name>
<keyword evidence="3" id="KW-1185">Reference proteome</keyword>
<evidence type="ECO:0000313" key="2">
    <source>
        <dbReference type="EMBL" id="KAJ1953620.1"/>
    </source>
</evidence>
<organism evidence="2 3">
    <name type="scientific">Dispira parvispora</name>
    <dbReference type="NCBI Taxonomy" id="1520584"/>
    <lineage>
        <taxon>Eukaryota</taxon>
        <taxon>Fungi</taxon>
        <taxon>Fungi incertae sedis</taxon>
        <taxon>Zoopagomycota</taxon>
        <taxon>Kickxellomycotina</taxon>
        <taxon>Dimargaritomycetes</taxon>
        <taxon>Dimargaritales</taxon>
        <taxon>Dimargaritaceae</taxon>
        <taxon>Dispira</taxon>
    </lineage>
</organism>
<feature type="compositionally biased region" description="Polar residues" evidence="1">
    <location>
        <begin position="389"/>
        <end position="402"/>
    </location>
</feature>